<dbReference type="InterPro" id="IPR015424">
    <property type="entry name" value="PyrdxlP-dep_Trfase"/>
</dbReference>
<keyword evidence="8" id="KW-1185">Reference proteome</keyword>
<proteinExistence type="inferred from homology"/>
<dbReference type="SMART" id="SM00345">
    <property type="entry name" value="HTH_GNTR"/>
    <property type="match status" value="1"/>
</dbReference>
<accession>A0ABY5DTG2</accession>
<dbReference type="PANTHER" id="PTHR46577">
    <property type="entry name" value="HTH-TYPE TRANSCRIPTIONAL REGULATORY PROTEIN GABR"/>
    <property type="match status" value="1"/>
</dbReference>
<organism evidence="7 8">
    <name type="scientific">Paraconexibacter antarcticus</name>
    <dbReference type="NCBI Taxonomy" id="2949664"/>
    <lineage>
        <taxon>Bacteria</taxon>
        <taxon>Bacillati</taxon>
        <taxon>Actinomycetota</taxon>
        <taxon>Thermoleophilia</taxon>
        <taxon>Solirubrobacterales</taxon>
        <taxon>Paraconexibacteraceae</taxon>
        <taxon>Paraconexibacter</taxon>
    </lineage>
</organism>
<evidence type="ECO:0000256" key="4">
    <source>
        <dbReference type="ARBA" id="ARBA00023125"/>
    </source>
</evidence>
<dbReference type="CDD" id="cd07377">
    <property type="entry name" value="WHTH_GntR"/>
    <property type="match status" value="1"/>
</dbReference>
<comment type="similarity">
    <text evidence="1">In the C-terminal section; belongs to the class-I pyridoxal-phosphate-dependent aminotransferase family.</text>
</comment>
<dbReference type="InterPro" id="IPR051446">
    <property type="entry name" value="HTH_trans_reg/aminotransferase"/>
</dbReference>
<keyword evidence="7" id="KW-0808">Transferase</keyword>
<dbReference type="SUPFAM" id="SSF53383">
    <property type="entry name" value="PLP-dependent transferases"/>
    <property type="match status" value="1"/>
</dbReference>
<dbReference type="InterPro" id="IPR015421">
    <property type="entry name" value="PyrdxlP-dep_Trfase_major"/>
</dbReference>
<reference evidence="7 8" key="1">
    <citation type="submission" date="2022-06" db="EMBL/GenBank/DDBJ databases">
        <title>Paraconexibacter antarcticus.</title>
        <authorList>
            <person name="Kim C.S."/>
        </authorList>
    </citation>
    <scope>NUCLEOTIDE SEQUENCE [LARGE SCALE GENOMIC DNA]</scope>
    <source>
        <strain evidence="7 8">02-257</strain>
    </source>
</reference>
<dbReference type="PANTHER" id="PTHR46577:SF1">
    <property type="entry name" value="HTH-TYPE TRANSCRIPTIONAL REGULATORY PROTEIN GABR"/>
    <property type="match status" value="1"/>
</dbReference>
<evidence type="ECO:0000313" key="8">
    <source>
        <dbReference type="Proteomes" id="UP001056035"/>
    </source>
</evidence>
<dbReference type="SUPFAM" id="SSF46785">
    <property type="entry name" value="Winged helix' DNA-binding domain"/>
    <property type="match status" value="1"/>
</dbReference>
<keyword evidence="2" id="KW-0663">Pyridoxal phosphate</keyword>
<evidence type="ECO:0000313" key="7">
    <source>
        <dbReference type="EMBL" id="UTI64961.1"/>
    </source>
</evidence>
<dbReference type="InterPro" id="IPR004839">
    <property type="entry name" value="Aminotransferase_I/II_large"/>
</dbReference>
<dbReference type="Proteomes" id="UP001056035">
    <property type="component" value="Chromosome"/>
</dbReference>
<keyword evidence="3" id="KW-0805">Transcription regulation</keyword>
<dbReference type="Pfam" id="PF00392">
    <property type="entry name" value="GntR"/>
    <property type="match status" value="1"/>
</dbReference>
<evidence type="ECO:0000256" key="2">
    <source>
        <dbReference type="ARBA" id="ARBA00022898"/>
    </source>
</evidence>
<evidence type="ECO:0000256" key="5">
    <source>
        <dbReference type="ARBA" id="ARBA00023163"/>
    </source>
</evidence>
<keyword evidence="4" id="KW-0238">DNA-binding</keyword>
<keyword evidence="7" id="KW-0032">Aminotransferase</keyword>
<evidence type="ECO:0000256" key="1">
    <source>
        <dbReference type="ARBA" id="ARBA00005384"/>
    </source>
</evidence>
<dbReference type="PROSITE" id="PS50949">
    <property type="entry name" value="HTH_GNTR"/>
    <property type="match status" value="1"/>
</dbReference>
<dbReference type="CDD" id="cd00609">
    <property type="entry name" value="AAT_like"/>
    <property type="match status" value="1"/>
</dbReference>
<dbReference type="Gene3D" id="3.90.1150.10">
    <property type="entry name" value="Aspartate Aminotransferase, domain 1"/>
    <property type="match status" value="1"/>
</dbReference>
<evidence type="ECO:0000256" key="3">
    <source>
        <dbReference type="ARBA" id="ARBA00023015"/>
    </source>
</evidence>
<dbReference type="Gene3D" id="1.10.10.10">
    <property type="entry name" value="Winged helix-like DNA-binding domain superfamily/Winged helix DNA-binding domain"/>
    <property type="match status" value="1"/>
</dbReference>
<dbReference type="InterPro" id="IPR036388">
    <property type="entry name" value="WH-like_DNA-bd_sf"/>
</dbReference>
<evidence type="ECO:0000259" key="6">
    <source>
        <dbReference type="PROSITE" id="PS50949"/>
    </source>
</evidence>
<keyword evidence="5" id="KW-0804">Transcription</keyword>
<feature type="domain" description="HTH gntR-type" evidence="6">
    <location>
        <begin position="31"/>
        <end position="99"/>
    </location>
</feature>
<dbReference type="InterPro" id="IPR036390">
    <property type="entry name" value="WH_DNA-bd_sf"/>
</dbReference>
<dbReference type="Gene3D" id="3.40.640.10">
    <property type="entry name" value="Type I PLP-dependent aspartate aminotransferase-like (Major domain)"/>
    <property type="match status" value="1"/>
</dbReference>
<sequence>MDPVDQSQSPVQFLAVDEFAGVLGAWTLRSGPRYACLAEAIADAIAQGVLPAGTRLPPDRALARHLQVSRGTVVAAYSELAERALVVRRQGSGTTVSARGRAPVGRHLRNEGFTRQVSGPAVPIDLSTAAPVHDDVVGRLLVSTGDAVRAGAPVHGYAPLGLPALREGIAARLTARGVPTTASHILITAGAQGALHLIIAAYLRPGDRAIVETPTYPGALELLSRAGAVVEGVPRDHAGPRPAQFRRALETGDAALALLVPTCHNPTGTTMSERRRHELLAAIRDEDVLLVEDLTMVDTVFSGQAPPDLVALEPDRVIAVGSFSKVLWGGLRTGWIRADPATILRLGRLRTAQDMGSGVLDQVACLAALPQLDEIIAGRRAMAAERCAVLTAALAEQLPDWEVTAPDGGYGLWVKLPRANAPEVVAAALRHGVAIAGGGVGAVDDRHLDHVRICFTLEPGLLVEAAARLREAWDEAAAGDATACAAPAV</sequence>
<dbReference type="Pfam" id="PF00155">
    <property type="entry name" value="Aminotran_1_2"/>
    <property type="match status" value="1"/>
</dbReference>
<gene>
    <name evidence="7" type="ORF">NBH00_01845</name>
</gene>
<dbReference type="GO" id="GO:0008483">
    <property type="term" value="F:transaminase activity"/>
    <property type="evidence" value="ECO:0007669"/>
    <property type="project" value="UniProtKB-KW"/>
</dbReference>
<dbReference type="InterPro" id="IPR000524">
    <property type="entry name" value="Tscrpt_reg_HTH_GntR"/>
</dbReference>
<dbReference type="InterPro" id="IPR015422">
    <property type="entry name" value="PyrdxlP-dep_Trfase_small"/>
</dbReference>
<protein>
    <submittedName>
        <fullName evidence="7">PLP-dependent aminotransferase family protein</fullName>
    </submittedName>
</protein>
<name>A0ABY5DTG2_9ACTN</name>
<dbReference type="RefSeq" id="WP_254571653.1">
    <property type="nucleotide sequence ID" value="NZ_CP098502.1"/>
</dbReference>
<dbReference type="EMBL" id="CP098502">
    <property type="protein sequence ID" value="UTI64961.1"/>
    <property type="molecule type" value="Genomic_DNA"/>
</dbReference>